<protein>
    <submittedName>
        <fullName evidence="2">Uncharacterized protein</fullName>
    </submittedName>
</protein>
<evidence type="ECO:0000313" key="2">
    <source>
        <dbReference type="EMBL" id="KAG5457122.1"/>
    </source>
</evidence>
<feature type="region of interest" description="Disordered" evidence="1">
    <location>
        <begin position="112"/>
        <end position="133"/>
    </location>
</feature>
<comment type="caution">
    <text evidence="2">The sequence shown here is derived from an EMBL/GenBank/DDBJ whole genome shotgun (WGS) entry which is preliminary data.</text>
</comment>
<evidence type="ECO:0000256" key="1">
    <source>
        <dbReference type="SAM" id="MobiDB-lite"/>
    </source>
</evidence>
<keyword evidence="3" id="KW-1185">Reference proteome</keyword>
<reference evidence="2 3" key="1">
    <citation type="journal article" name="Sci. Rep.">
        <title>Genome-scale phylogenetic analyses confirm Olpidium as the closest living zoosporic fungus to the non-flagellated, terrestrial fungi.</title>
        <authorList>
            <person name="Chang Y."/>
            <person name="Rochon D."/>
            <person name="Sekimoto S."/>
            <person name="Wang Y."/>
            <person name="Chovatia M."/>
            <person name="Sandor L."/>
            <person name="Salamov A."/>
            <person name="Grigoriev I.V."/>
            <person name="Stajich J.E."/>
            <person name="Spatafora J.W."/>
        </authorList>
    </citation>
    <scope>NUCLEOTIDE SEQUENCE [LARGE SCALE GENOMIC DNA]</scope>
    <source>
        <strain evidence="2">S191</strain>
    </source>
</reference>
<evidence type="ECO:0000313" key="3">
    <source>
        <dbReference type="Proteomes" id="UP000673691"/>
    </source>
</evidence>
<feature type="non-terminal residue" evidence="2">
    <location>
        <position position="1"/>
    </location>
</feature>
<name>A0A8H7ZPQ9_9FUNG</name>
<accession>A0A8H7ZPQ9</accession>
<gene>
    <name evidence="2" type="ORF">BJ554DRAFT_2950</name>
</gene>
<dbReference type="AlphaFoldDB" id="A0A8H7ZPQ9"/>
<proteinExistence type="predicted"/>
<feature type="region of interest" description="Disordered" evidence="1">
    <location>
        <begin position="175"/>
        <end position="207"/>
    </location>
</feature>
<organism evidence="2 3">
    <name type="scientific">Olpidium bornovanus</name>
    <dbReference type="NCBI Taxonomy" id="278681"/>
    <lineage>
        <taxon>Eukaryota</taxon>
        <taxon>Fungi</taxon>
        <taxon>Fungi incertae sedis</taxon>
        <taxon>Olpidiomycota</taxon>
        <taxon>Olpidiomycotina</taxon>
        <taxon>Olpidiomycetes</taxon>
        <taxon>Olpidiales</taxon>
        <taxon>Olpidiaceae</taxon>
        <taxon>Olpidium</taxon>
    </lineage>
</organism>
<feature type="compositionally biased region" description="Polar residues" evidence="1">
    <location>
        <begin position="185"/>
        <end position="195"/>
    </location>
</feature>
<sequence>KLPIAVSLGATHHLLDGVCLQATAPVALGKAPGLDCSVRQIRPYAAGRWALGQRDVTTVVGNSKTVNNATKATWMTCLRLLSSGPHGVVAVIVRTSRAFRARPPTELLASVTADRPSEANADARREKGELPGRSPRWRMIADLRTLGFDAGKTGSTDGDTKRRVCMHLSTPVLSRWRRSSPPHKNANNPNTSMSARSKARMTNRKTTPMLCWWP</sequence>
<dbReference type="Proteomes" id="UP000673691">
    <property type="component" value="Unassembled WGS sequence"/>
</dbReference>
<feature type="compositionally biased region" description="Basic and acidic residues" evidence="1">
    <location>
        <begin position="115"/>
        <end position="130"/>
    </location>
</feature>
<dbReference type="EMBL" id="JAEFCI010010593">
    <property type="protein sequence ID" value="KAG5457122.1"/>
    <property type="molecule type" value="Genomic_DNA"/>
</dbReference>